<dbReference type="AlphaFoldDB" id="A0A841ANJ7"/>
<feature type="domain" description="Glycoside-hydrolase family GH114 TIM-barrel" evidence="2">
    <location>
        <begin position="39"/>
        <end position="259"/>
    </location>
</feature>
<evidence type="ECO:0000313" key="3">
    <source>
        <dbReference type="EMBL" id="MBB5843908.1"/>
    </source>
</evidence>
<reference evidence="3 4" key="1">
    <citation type="submission" date="2020-08" db="EMBL/GenBank/DDBJ databases">
        <title>Sequencing the genomes of 1000 actinobacteria strains.</title>
        <authorList>
            <person name="Klenk H.-P."/>
        </authorList>
    </citation>
    <scope>NUCLEOTIDE SEQUENCE [LARGE SCALE GENOMIC DNA]</scope>
    <source>
        <strain evidence="3 4">DSM 105784</strain>
    </source>
</reference>
<name>A0A841ANJ7_9MICO</name>
<accession>A0A841ANJ7</accession>
<dbReference type="Gene3D" id="3.20.20.70">
    <property type="entry name" value="Aldolase class I"/>
    <property type="match status" value="1"/>
</dbReference>
<dbReference type="Proteomes" id="UP000536685">
    <property type="component" value="Unassembled WGS sequence"/>
</dbReference>
<dbReference type="InterPro" id="IPR017853">
    <property type="entry name" value="GH"/>
</dbReference>
<proteinExistence type="predicted"/>
<dbReference type="InterPro" id="IPR004352">
    <property type="entry name" value="GH114_TIM-barrel"/>
</dbReference>
<dbReference type="RefSeq" id="WP_184237493.1">
    <property type="nucleotide sequence ID" value="NZ_JACHMJ010000001.1"/>
</dbReference>
<dbReference type="PANTHER" id="PTHR35273">
    <property type="entry name" value="ALPHA-1,4 POLYGALACTOSAMINIDASE, PUTATIVE (AFU_ORTHOLOGUE AFUA_3G07890)-RELATED"/>
    <property type="match status" value="1"/>
</dbReference>
<evidence type="ECO:0000259" key="2">
    <source>
        <dbReference type="Pfam" id="PF03537"/>
    </source>
</evidence>
<dbReference type="PROSITE" id="PS51257">
    <property type="entry name" value="PROKAR_LIPOPROTEIN"/>
    <property type="match status" value="1"/>
</dbReference>
<dbReference type="EMBL" id="JACHMJ010000001">
    <property type="protein sequence ID" value="MBB5843908.1"/>
    <property type="molecule type" value="Genomic_DNA"/>
</dbReference>
<feature type="chain" id="PRO_5038940536" description="Glycoside-hydrolase family GH114 TIM-barrel domain-containing protein" evidence="1">
    <location>
        <begin position="18"/>
        <end position="271"/>
    </location>
</feature>
<protein>
    <recommendedName>
        <fullName evidence="2">Glycoside-hydrolase family GH114 TIM-barrel domain-containing protein</fullName>
    </recommendedName>
</protein>
<dbReference type="Pfam" id="PF03537">
    <property type="entry name" value="Glyco_hydro_114"/>
    <property type="match status" value="1"/>
</dbReference>
<keyword evidence="1" id="KW-0732">Signal</keyword>
<comment type="caution">
    <text evidence="3">The sequence shown here is derived from an EMBL/GenBank/DDBJ whole genome shotgun (WGS) entry which is preliminary data.</text>
</comment>
<sequence>MRTAPAAFLAAALVLLAGCSASPQSSTDVSLPPAGAVVDYQLGGGYEPADGVGGVARDSTDIPAPGLYSVCYINGFQTQPADRDLWLDDRADLVLTGTGGEPVIDENWPDELILDTSSDDKRDRIAGFTTEVFAGCADAGFDAVEIDNLDSYTRSDGALTDDDAIALATLYAESAHALGLAIAQKNAVELGTRGRDDAGFDFAVAEECQRFDECDRYTEVYGEHVIDIEYTDDLLGEFADVCADPQVPASTILRDRDLTTPDSPEYVFESC</sequence>
<dbReference type="PANTHER" id="PTHR35273:SF2">
    <property type="entry name" value="ALPHA-GALACTOSIDASE"/>
    <property type="match status" value="1"/>
</dbReference>
<feature type="signal peptide" evidence="1">
    <location>
        <begin position="1"/>
        <end position="17"/>
    </location>
</feature>
<organism evidence="3 4">
    <name type="scientific">Conyzicola lurida</name>
    <dbReference type="NCBI Taxonomy" id="1172621"/>
    <lineage>
        <taxon>Bacteria</taxon>
        <taxon>Bacillati</taxon>
        <taxon>Actinomycetota</taxon>
        <taxon>Actinomycetes</taxon>
        <taxon>Micrococcales</taxon>
        <taxon>Microbacteriaceae</taxon>
        <taxon>Conyzicola</taxon>
    </lineage>
</organism>
<keyword evidence="4" id="KW-1185">Reference proteome</keyword>
<evidence type="ECO:0000313" key="4">
    <source>
        <dbReference type="Proteomes" id="UP000536685"/>
    </source>
</evidence>
<dbReference type="InterPro" id="IPR013785">
    <property type="entry name" value="Aldolase_TIM"/>
</dbReference>
<gene>
    <name evidence="3" type="ORF">HD599_002231</name>
</gene>
<evidence type="ECO:0000256" key="1">
    <source>
        <dbReference type="SAM" id="SignalP"/>
    </source>
</evidence>
<dbReference type="SUPFAM" id="SSF51445">
    <property type="entry name" value="(Trans)glycosidases"/>
    <property type="match status" value="1"/>
</dbReference>